<dbReference type="AlphaFoldDB" id="A0A0G0FTS9"/>
<evidence type="ECO:0000256" key="1">
    <source>
        <dbReference type="PROSITE-ProRule" id="PRU00285"/>
    </source>
</evidence>
<dbReference type="Gene3D" id="2.60.40.790">
    <property type="match status" value="1"/>
</dbReference>
<dbReference type="InterPro" id="IPR008978">
    <property type="entry name" value="HSP20-like_chaperone"/>
</dbReference>
<sequence length="125" mass="14163">MAEDKLTKNNDWMEDYEGQLAVDVFQTEDNIVLKAPLAGVKPEDLELSITDEVVTIKGERKEAETVQRENYLAQECYWGAFARSYVLPMPVTSEKAQATLKNGILTITLPKQEKTKAKKIEIKTE</sequence>
<protein>
    <submittedName>
        <fullName evidence="4">Small heat shock protein</fullName>
    </submittedName>
</protein>
<dbReference type="Proteomes" id="UP000034508">
    <property type="component" value="Unassembled WGS sequence"/>
</dbReference>
<comment type="caution">
    <text evidence="4">The sequence shown here is derived from an EMBL/GenBank/DDBJ whole genome shotgun (WGS) entry which is preliminary data.</text>
</comment>
<dbReference type="EMBL" id="LBSM01000020">
    <property type="protein sequence ID" value="KKQ17255.1"/>
    <property type="molecule type" value="Genomic_DNA"/>
</dbReference>
<evidence type="ECO:0000313" key="5">
    <source>
        <dbReference type="Proteomes" id="UP000034508"/>
    </source>
</evidence>
<keyword evidence="4" id="KW-0346">Stress response</keyword>
<evidence type="ECO:0000259" key="3">
    <source>
        <dbReference type="PROSITE" id="PS01031"/>
    </source>
</evidence>
<dbReference type="CDD" id="cd06464">
    <property type="entry name" value="ACD_sHsps-like"/>
    <property type="match status" value="1"/>
</dbReference>
<evidence type="ECO:0000313" key="4">
    <source>
        <dbReference type="EMBL" id="KKQ17255.1"/>
    </source>
</evidence>
<dbReference type="PANTHER" id="PTHR11527">
    <property type="entry name" value="HEAT-SHOCK PROTEIN 20 FAMILY MEMBER"/>
    <property type="match status" value="1"/>
</dbReference>
<reference evidence="4 5" key="1">
    <citation type="journal article" date="2015" name="Nature">
        <title>rRNA introns, odd ribosomes, and small enigmatic genomes across a large radiation of phyla.</title>
        <authorList>
            <person name="Brown C.T."/>
            <person name="Hug L.A."/>
            <person name="Thomas B.C."/>
            <person name="Sharon I."/>
            <person name="Castelle C.J."/>
            <person name="Singh A."/>
            <person name="Wilkins M.J."/>
            <person name="Williams K.H."/>
            <person name="Banfield J.F."/>
        </authorList>
    </citation>
    <scope>NUCLEOTIDE SEQUENCE [LARGE SCALE GENOMIC DNA]</scope>
</reference>
<gene>
    <name evidence="4" type="ORF">US31_C0020G0010</name>
</gene>
<dbReference type="SUPFAM" id="SSF49764">
    <property type="entry name" value="HSP20-like chaperones"/>
    <property type="match status" value="1"/>
</dbReference>
<organism evidence="4 5">
    <name type="scientific">Berkelbacteria bacterium GW2011_GWA1_36_9</name>
    <dbReference type="NCBI Taxonomy" id="1618331"/>
    <lineage>
        <taxon>Bacteria</taxon>
        <taxon>Candidatus Berkelbacteria</taxon>
    </lineage>
</organism>
<dbReference type="Pfam" id="PF00011">
    <property type="entry name" value="HSP20"/>
    <property type="match status" value="1"/>
</dbReference>
<evidence type="ECO:0000256" key="2">
    <source>
        <dbReference type="RuleBase" id="RU003616"/>
    </source>
</evidence>
<accession>A0A0G0FTS9</accession>
<dbReference type="InterPro" id="IPR031107">
    <property type="entry name" value="Small_HSP"/>
</dbReference>
<comment type="similarity">
    <text evidence="1 2">Belongs to the small heat shock protein (HSP20) family.</text>
</comment>
<feature type="domain" description="SHSP" evidence="3">
    <location>
        <begin position="13"/>
        <end position="125"/>
    </location>
</feature>
<dbReference type="InterPro" id="IPR002068">
    <property type="entry name" value="A-crystallin/Hsp20_dom"/>
</dbReference>
<proteinExistence type="inferred from homology"/>
<dbReference type="PROSITE" id="PS01031">
    <property type="entry name" value="SHSP"/>
    <property type="match status" value="1"/>
</dbReference>
<name>A0A0G0FTS9_9BACT</name>